<reference evidence="2 3" key="1">
    <citation type="journal article" date="2019" name="Nat. Ecol. Evol.">
        <title>Megaphylogeny resolves global patterns of mushroom evolution.</title>
        <authorList>
            <person name="Varga T."/>
            <person name="Krizsan K."/>
            <person name="Foldi C."/>
            <person name="Dima B."/>
            <person name="Sanchez-Garcia M."/>
            <person name="Sanchez-Ramirez S."/>
            <person name="Szollosi G.J."/>
            <person name="Szarkandi J.G."/>
            <person name="Papp V."/>
            <person name="Albert L."/>
            <person name="Andreopoulos W."/>
            <person name="Angelini C."/>
            <person name="Antonin V."/>
            <person name="Barry K.W."/>
            <person name="Bougher N.L."/>
            <person name="Buchanan P."/>
            <person name="Buyck B."/>
            <person name="Bense V."/>
            <person name="Catcheside P."/>
            <person name="Chovatia M."/>
            <person name="Cooper J."/>
            <person name="Damon W."/>
            <person name="Desjardin D."/>
            <person name="Finy P."/>
            <person name="Geml J."/>
            <person name="Haridas S."/>
            <person name="Hughes K."/>
            <person name="Justo A."/>
            <person name="Karasinski D."/>
            <person name="Kautmanova I."/>
            <person name="Kiss B."/>
            <person name="Kocsube S."/>
            <person name="Kotiranta H."/>
            <person name="LaButti K.M."/>
            <person name="Lechner B.E."/>
            <person name="Liimatainen K."/>
            <person name="Lipzen A."/>
            <person name="Lukacs Z."/>
            <person name="Mihaltcheva S."/>
            <person name="Morgado L.N."/>
            <person name="Niskanen T."/>
            <person name="Noordeloos M.E."/>
            <person name="Ohm R.A."/>
            <person name="Ortiz-Santana B."/>
            <person name="Ovrebo C."/>
            <person name="Racz N."/>
            <person name="Riley R."/>
            <person name="Savchenko A."/>
            <person name="Shiryaev A."/>
            <person name="Soop K."/>
            <person name="Spirin V."/>
            <person name="Szebenyi C."/>
            <person name="Tomsovsky M."/>
            <person name="Tulloss R.E."/>
            <person name="Uehling J."/>
            <person name="Grigoriev I.V."/>
            <person name="Vagvolgyi C."/>
            <person name="Papp T."/>
            <person name="Martin F.M."/>
            <person name="Miettinen O."/>
            <person name="Hibbett D.S."/>
            <person name="Nagy L.G."/>
        </authorList>
    </citation>
    <scope>NUCLEOTIDE SEQUENCE [LARGE SCALE GENOMIC DNA]</scope>
    <source>
        <strain evidence="2 3">CBS 309.79</strain>
    </source>
</reference>
<keyword evidence="3" id="KW-1185">Reference proteome</keyword>
<dbReference type="OrthoDB" id="2662268at2759"/>
<proteinExistence type="predicted"/>
<name>A0A5C3QLF8_9AGAR</name>
<evidence type="ECO:0000256" key="1">
    <source>
        <dbReference type="SAM" id="MobiDB-lite"/>
    </source>
</evidence>
<organism evidence="2 3">
    <name type="scientific">Pterulicium gracile</name>
    <dbReference type="NCBI Taxonomy" id="1884261"/>
    <lineage>
        <taxon>Eukaryota</taxon>
        <taxon>Fungi</taxon>
        <taxon>Dikarya</taxon>
        <taxon>Basidiomycota</taxon>
        <taxon>Agaricomycotina</taxon>
        <taxon>Agaricomycetes</taxon>
        <taxon>Agaricomycetidae</taxon>
        <taxon>Agaricales</taxon>
        <taxon>Pleurotineae</taxon>
        <taxon>Pterulaceae</taxon>
        <taxon>Pterulicium</taxon>
    </lineage>
</organism>
<evidence type="ECO:0000313" key="3">
    <source>
        <dbReference type="Proteomes" id="UP000305067"/>
    </source>
</evidence>
<feature type="region of interest" description="Disordered" evidence="1">
    <location>
        <begin position="1"/>
        <end position="48"/>
    </location>
</feature>
<sequence length="210" mass="23281">MRSPPTSSPSHLIRKEPTSNTSRLPVNAKPSSVPPHPRAHPCWRIQAPPPSISSKGADSVLRANWNGTLPPNKIQFDYPEIQKEESSCTTLSGSRLLQLIILPTSGLEYVEISLKLWWPGYDHALRGPSGNRKCTVQVVSEGIPMARAELARKIAQRYSFFISKLQVSESRSDPSWRVGAGSPVTYNSLVLVSLIHVKGRVWRAELEVLL</sequence>
<accession>A0A5C3QLF8</accession>
<dbReference type="AlphaFoldDB" id="A0A5C3QLF8"/>
<protein>
    <submittedName>
        <fullName evidence="2">Uncharacterized protein</fullName>
    </submittedName>
</protein>
<dbReference type="EMBL" id="ML178823">
    <property type="protein sequence ID" value="TFL02178.1"/>
    <property type="molecule type" value="Genomic_DNA"/>
</dbReference>
<feature type="compositionally biased region" description="Polar residues" evidence="1">
    <location>
        <begin position="1"/>
        <end position="10"/>
    </location>
</feature>
<gene>
    <name evidence="2" type="ORF">BDV98DRAFT_618213</name>
</gene>
<dbReference type="Proteomes" id="UP000305067">
    <property type="component" value="Unassembled WGS sequence"/>
</dbReference>
<evidence type="ECO:0000313" key="2">
    <source>
        <dbReference type="EMBL" id="TFL02178.1"/>
    </source>
</evidence>